<keyword evidence="3" id="KW-1185">Reference proteome</keyword>
<dbReference type="PANTHER" id="PTHR33608">
    <property type="entry name" value="BLL2464 PROTEIN"/>
    <property type="match status" value="1"/>
</dbReference>
<dbReference type="KEGG" id="scd:Spica_2381"/>
<feature type="domain" description="DUF58" evidence="1">
    <location>
        <begin position="42"/>
        <end position="255"/>
    </location>
</feature>
<name>F8F3X2_GRAC1</name>
<dbReference type="PANTHER" id="PTHR33608:SF6">
    <property type="entry name" value="BLL2464 PROTEIN"/>
    <property type="match status" value="1"/>
</dbReference>
<dbReference type="Gene3D" id="3.40.50.410">
    <property type="entry name" value="von Willebrand factor, type A domain"/>
    <property type="match status" value="1"/>
</dbReference>
<dbReference type="Proteomes" id="UP000000503">
    <property type="component" value="Chromosome"/>
</dbReference>
<proteinExistence type="predicted"/>
<dbReference type="SUPFAM" id="SSF53300">
    <property type="entry name" value="vWA-like"/>
    <property type="match status" value="1"/>
</dbReference>
<evidence type="ECO:0000313" key="2">
    <source>
        <dbReference type="EMBL" id="AEJ20491.1"/>
    </source>
</evidence>
<dbReference type="RefSeq" id="WP_013969772.1">
    <property type="nucleotide sequence ID" value="NC_015732.1"/>
</dbReference>
<evidence type="ECO:0000313" key="3">
    <source>
        <dbReference type="Proteomes" id="UP000000503"/>
    </source>
</evidence>
<dbReference type="HOGENOM" id="CLU_054927_2_0_12"/>
<dbReference type="InterPro" id="IPR002881">
    <property type="entry name" value="DUF58"/>
</dbReference>
<gene>
    <name evidence="2" type="ordered locus">Spica_2381</name>
</gene>
<dbReference type="Pfam" id="PF01882">
    <property type="entry name" value="DUF58"/>
    <property type="match status" value="1"/>
</dbReference>
<evidence type="ECO:0000259" key="1">
    <source>
        <dbReference type="Pfam" id="PF01882"/>
    </source>
</evidence>
<sequence>MTRAELLEKINTFSLSAESLAEDLVSGDFRSIFRGQGIEFEEVRTYQIGDDIRTIDWNVSARFGHPYVKLYREERELTVFIILDVSASMRTGGPIRRYDQALLAASLIAFSAEKTGQRFGGLFFNRGVSRVLMPKKGRSAIMAWILEALDQDPTDTDASRGSALAAAIEAASRILKKRSMIIIISDFLALGWEQPLAYLSHHHDVAALRITDPLEQAMPALGLVTFQDPETDAVLHAPTSFKSFQASWQAWNRDRSTVWDTICTKYRIRHTELLTTANAATELAKFFSGRQRR</sequence>
<dbReference type="eggNOG" id="COG1721">
    <property type="taxonomic scope" value="Bacteria"/>
</dbReference>
<dbReference type="OrthoDB" id="9776116at2"/>
<accession>F8F3X2</accession>
<dbReference type="InterPro" id="IPR036465">
    <property type="entry name" value="vWFA_dom_sf"/>
</dbReference>
<dbReference type="AlphaFoldDB" id="F8F3X2"/>
<dbReference type="EMBL" id="CP002868">
    <property type="protein sequence ID" value="AEJ20491.1"/>
    <property type="molecule type" value="Genomic_DNA"/>
</dbReference>
<protein>
    <recommendedName>
        <fullName evidence="1">DUF58 domain-containing protein</fullName>
    </recommendedName>
</protein>
<dbReference type="STRING" id="744872.Spica_2381"/>
<reference evidence="3" key="1">
    <citation type="journal article" date="2013" name="Stand. Genomic Sci.">
        <title>Genome sequence of the thermophilic fresh-water bacterium Spirochaeta caldaria type strain (H1(T)), reclassification of Spirochaeta caldaria, Spirochaeta stenostrepta, and Spirochaeta zuelzerae in the genus Treponema as Treponema caldaria comb. nov., Treponema stenostrepta comb. nov., and Treponema zuelzerae comb. nov., and emendation of the genus Treponema.</title>
        <authorList>
            <person name="Abt B."/>
            <person name="Goker M."/>
            <person name="Scheuner C."/>
            <person name="Han C."/>
            <person name="Lu M."/>
            <person name="Misra M."/>
            <person name="Lapidus A."/>
            <person name="Nolan M."/>
            <person name="Lucas S."/>
            <person name="Hammon N."/>
            <person name="Deshpande S."/>
            <person name="Cheng J.F."/>
            <person name="Tapia R."/>
            <person name="Goodwin L.A."/>
            <person name="Pitluck S."/>
            <person name="Liolios K."/>
            <person name="Pagani I."/>
            <person name="Ivanova N."/>
            <person name="Mavromatis K."/>
            <person name="Mikhailova N."/>
            <person name="Huntemann M."/>
            <person name="Pati A."/>
            <person name="Chen A."/>
            <person name="Palaniappan K."/>
            <person name="Land M."/>
            <person name="Hauser L."/>
            <person name="Jeffries C.D."/>
            <person name="Rohde M."/>
            <person name="Spring S."/>
            <person name="Gronow S."/>
            <person name="Detter J.C."/>
            <person name="Bristow J."/>
            <person name="Eisen J.A."/>
            <person name="Markowitz V."/>
            <person name="Hugenholtz P."/>
            <person name="Kyrpides N.C."/>
            <person name="Woyke T."/>
            <person name="Klenk H.P."/>
        </authorList>
    </citation>
    <scope>NUCLEOTIDE SEQUENCE</scope>
    <source>
        <strain evidence="3">ATCC 51460 / DSM 7334 / H1</strain>
    </source>
</reference>
<organism evidence="2 3">
    <name type="scientific">Gracilinema caldarium (strain ATCC 51460 / DSM 7334 / H1)</name>
    <name type="common">Treponema caldarium</name>
    <dbReference type="NCBI Taxonomy" id="744872"/>
    <lineage>
        <taxon>Bacteria</taxon>
        <taxon>Pseudomonadati</taxon>
        <taxon>Spirochaetota</taxon>
        <taxon>Spirochaetia</taxon>
        <taxon>Spirochaetales</taxon>
        <taxon>Breznakiellaceae</taxon>
        <taxon>Gracilinema</taxon>
    </lineage>
</organism>